<organism evidence="1 2">
    <name type="scientific">Acetobacterium wieringae</name>
    <dbReference type="NCBI Taxonomy" id="52694"/>
    <lineage>
        <taxon>Bacteria</taxon>
        <taxon>Bacillati</taxon>
        <taxon>Bacillota</taxon>
        <taxon>Clostridia</taxon>
        <taxon>Eubacteriales</taxon>
        <taxon>Eubacteriaceae</taxon>
        <taxon>Acetobacterium</taxon>
    </lineage>
</organism>
<dbReference type="EMBL" id="CP087994">
    <property type="protein sequence ID" value="UYO61070.1"/>
    <property type="molecule type" value="Genomic_DNA"/>
</dbReference>
<reference evidence="1" key="1">
    <citation type="submission" date="2021-11" db="EMBL/GenBank/DDBJ databases">
        <title>Isoprene-degrading acetogen.</title>
        <authorList>
            <person name="Yang Y."/>
            <person name="Jin H."/>
            <person name="Yan J."/>
        </authorList>
    </citation>
    <scope>NUCLEOTIDE SEQUENCE</scope>
    <source>
        <strain evidence="1">Berkeley</strain>
    </source>
</reference>
<protein>
    <submittedName>
        <fullName evidence="1">Uncharacterized protein</fullName>
    </submittedName>
</protein>
<sequence length="56" mass="6314">MENIKTVLEDTTTNKAAPKEKDFQLQSQEYNAFMNTLASVVEKHGAELLKELDCVV</sequence>
<name>A0ABY6H9B5_9FIRM</name>
<evidence type="ECO:0000313" key="1">
    <source>
        <dbReference type="EMBL" id="UYO61070.1"/>
    </source>
</evidence>
<evidence type="ECO:0000313" key="2">
    <source>
        <dbReference type="Proteomes" id="UP001163550"/>
    </source>
</evidence>
<keyword evidence="2" id="KW-1185">Reference proteome</keyword>
<dbReference type="Proteomes" id="UP001163550">
    <property type="component" value="Chromosome"/>
</dbReference>
<proteinExistence type="predicted"/>
<gene>
    <name evidence="1" type="ORF">LNN31_09750</name>
</gene>
<dbReference type="RefSeq" id="WP_263992343.1">
    <property type="nucleotide sequence ID" value="NZ_CP087994.1"/>
</dbReference>
<accession>A0ABY6H9B5</accession>